<dbReference type="AlphaFoldDB" id="A0A4Y2P9A2"/>
<proteinExistence type="predicted"/>
<organism evidence="1 2">
    <name type="scientific">Araneus ventricosus</name>
    <name type="common">Orbweaver spider</name>
    <name type="synonym">Epeira ventricosa</name>
    <dbReference type="NCBI Taxonomy" id="182803"/>
    <lineage>
        <taxon>Eukaryota</taxon>
        <taxon>Metazoa</taxon>
        <taxon>Ecdysozoa</taxon>
        <taxon>Arthropoda</taxon>
        <taxon>Chelicerata</taxon>
        <taxon>Arachnida</taxon>
        <taxon>Araneae</taxon>
        <taxon>Araneomorphae</taxon>
        <taxon>Entelegynae</taxon>
        <taxon>Araneoidea</taxon>
        <taxon>Araneidae</taxon>
        <taxon>Araneus</taxon>
    </lineage>
</organism>
<reference evidence="1 2" key="1">
    <citation type="journal article" date="2019" name="Sci. Rep.">
        <title>Orb-weaving spider Araneus ventricosus genome elucidates the spidroin gene catalogue.</title>
        <authorList>
            <person name="Kono N."/>
            <person name="Nakamura H."/>
            <person name="Ohtoshi R."/>
            <person name="Moran D.A.P."/>
            <person name="Shinohara A."/>
            <person name="Yoshida Y."/>
            <person name="Fujiwara M."/>
            <person name="Mori M."/>
            <person name="Tomita M."/>
            <person name="Arakawa K."/>
        </authorList>
    </citation>
    <scope>NUCLEOTIDE SEQUENCE [LARGE SCALE GENOMIC DNA]</scope>
</reference>
<sequence>MMCKYYDDDKVLKISLEEKATSGCTTYVHHRCSLLTTLTAPCSYRYALFSFSPHTLVTILEKTPFSHGKRRATLRMGEYKNRYEFREAKNCKRAILNVPNKIESLREDDNFNRHKICPCQ</sequence>
<accession>A0A4Y2P9A2</accession>
<dbReference type="EMBL" id="BGPR01291814">
    <property type="protein sequence ID" value="GBN47622.1"/>
    <property type="molecule type" value="Genomic_DNA"/>
</dbReference>
<evidence type="ECO:0000313" key="2">
    <source>
        <dbReference type="Proteomes" id="UP000499080"/>
    </source>
</evidence>
<protein>
    <submittedName>
        <fullName evidence="1">Uncharacterized protein</fullName>
    </submittedName>
</protein>
<gene>
    <name evidence="1" type="ORF">AVEN_21630_1</name>
</gene>
<comment type="caution">
    <text evidence="1">The sequence shown here is derived from an EMBL/GenBank/DDBJ whole genome shotgun (WGS) entry which is preliminary data.</text>
</comment>
<dbReference type="Proteomes" id="UP000499080">
    <property type="component" value="Unassembled WGS sequence"/>
</dbReference>
<keyword evidence="2" id="KW-1185">Reference proteome</keyword>
<name>A0A4Y2P9A2_ARAVE</name>
<evidence type="ECO:0000313" key="1">
    <source>
        <dbReference type="EMBL" id="GBN47622.1"/>
    </source>
</evidence>